<dbReference type="GO" id="GO:0016020">
    <property type="term" value="C:membrane"/>
    <property type="evidence" value="ECO:0007669"/>
    <property type="project" value="InterPro"/>
</dbReference>
<name>A0A5N1JK03_9BACT</name>
<dbReference type="PANTHER" id="PTHR42754:SF1">
    <property type="entry name" value="LIPOPROTEIN"/>
    <property type="match status" value="1"/>
</dbReference>
<keyword evidence="2" id="KW-1185">Reference proteome</keyword>
<evidence type="ECO:0000313" key="1">
    <source>
        <dbReference type="EMBL" id="KAA9356178.1"/>
    </source>
</evidence>
<sequence>MKPPLRTPFFGRWLPVLFLFVSTYLSAQVTKVFDKTIGGNDYEDARFILPTEGGFLLGGNSFSGIGGDKSGDNLGASDIWIVKVDANGNKLWDKTYGGSGYDYVNTIVATPDGGFLLGGGSESSKGNDKSEDGRGYGDFWVLKIDKNGNKSWDKTFGGEREEQVAAIAVLPENKGYLLAGGSASSPNPDRTAPLKGEGDYWVVRIDPDGNKLWDKSYGGSAFQNVSGIVPTTDGKFVLVGYSWSNAGGDKSENVRGSGDDFSDYWLVKIDEDGTKIWDKTIGGDKEDTPASGVATADGGVVITGLSFSNQGFEKSENSFGSSDVWVVSLDADGNKRWDKTMGGARQENCFSLLKTADGGFLAGGTSQSNRNAIKSENSRGDWDYWVVKLGSDGTWIWDKTLGGSDEEFLFGACQSTGGDFYLLGQSYSNASGDKMENSKGLTDFWLVALKETPCTTPTVTYTSNASSSPILQNTPGVMITVNGCESGQIAWTGPDGTQGTGPFIPVSTAEVMLRTYSITCTKGSCPATITPALEIVKSSVTGSFDGYVYGADCSTFRGWAWDGTKPNTPVSVEILDGPNVIGTLTAGEFRQDLKTAGKGNGNHAFSFSIPESLIDNNLHNLSARVRNSSFILKGSPKALVCRQGRDSENRNKPPVAPTPTILITPVTAQVNVPFSATLVAFTDPEGEDLIYDLYDLPAGLEFDPFDRIIYGTPKVAGTFVLAYEASDFIERNSVSFPLTVLPASTSAVTGSFDGYLDKVECGTIRGWVWDRNKPNTPLTVEFYTGNTVLGSTVANIYRDDLKNAGKGNGAHAYSFTVPAELKDNTSRLIYGRVQGSTYVLKDSGKPLHCPSPVRMSAETASQLQVTVLGNPVSEQVAVEIRGAEGQPLQLQLTDASGRLVGQRHIDAARVVERQHLPVRQQPAGLLLLRVTSGLKSVAIKVVKH</sequence>
<dbReference type="PANTHER" id="PTHR42754">
    <property type="entry name" value="ENDOGLUCANASE"/>
    <property type="match status" value="1"/>
</dbReference>
<protein>
    <submittedName>
        <fullName evidence="1">T9SS type A sorting domain-containing protein</fullName>
    </submittedName>
</protein>
<comment type="caution">
    <text evidence="1">The sequence shown here is derived from an EMBL/GenBank/DDBJ whole genome shotgun (WGS) entry which is preliminary data.</text>
</comment>
<dbReference type="AlphaFoldDB" id="A0A5N1JK03"/>
<dbReference type="Proteomes" id="UP000326344">
    <property type="component" value="Unassembled WGS sequence"/>
</dbReference>
<evidence type="ECO:0000313" key="2">
    <source>
        <dbReference type="Proteomes" id="UP000326344"/>
    </source>
</evidence>
<reference evidence="1 2" key="1">
    <citation type="submission" date="2019-09" db="EMBL/GenBank/DDBJ databases">
        <title>Genome Sequence of Larkinella sp MA1.</title>
        <authorList>
            <person name="Srinivasan S."/>
        </authorList>
    </citation>
    <scope>NUCLEOTIDE SEQUENCE [LARGE SCALE GENOMIC DNA]</scope>
    <source>
        <strain evidence="1 2">MA1</strain>
    </source>
</reference>
<dbReference type="InterPro" id="IPR013783">
    <property type="entry name" value="Ig-like_fold"/>
</dbReference>
<dbReference type="RefSeq" id="WP_150874350.1">
    <property type="nucleotide sequence ID" value="NZ_VTWS01000001.1"/>
</dbReference>
<dbReference type="GO" id="GO:0005509">
    <property type="term" value="F:calcium ion binding"/>
    <property type="evidence" value="ECO:0007669"/>
    <property type="project" value="InterPro"/>
</dbReference>
<dbReference type="EMBL" id="VTWS01000001">
    <property type="protein sequence ID" value="KAA9356178.1"/>
    <property type="molecule type" value="Genomic_DNA"/>
</dbReference>
<dbReference type="Pfam" id="PF05345">
    <property type="entry name" value="He_PIG"/>
    <property type="match status" value="1"/>
</dbReference>
<organism evidence="1 2">
    <name type="scientific">Larkinella humicola</name>
    <dbReference type="NCBI Taxonomy" id="2607654"/>
    <lineage>
        <taxon>Bacteria</taxon>
        <taxon>Pseudomonadati</taxon>
        <taxon>Bacteroidota</taxon>
        <taxon>Cytophagia</taxon>
        <taxon>Cytophagales</taxon>
        <taxon>Spirosomataceae</taxon>
        <taxon>Larkinella</taxon>
    </lineage>
</organism>
<accession>A0A5N1JK03</accession>
<gene>
    <name evidence="1" type="ORF">F0P93_00010</name>
</gene>
<dbReference type="Gene3D" id="2.60.40.10">
    <property type="entry name" value="Immunoglobulins"/>
    <property type="match status" value="1"/>
</dbReference>
<dbReference type="SUPFAM" id="SSF49313">
    <property type="entry name" value="Cadherin-like"/>
    <property type="match status" value="1"/>
</dbReference>
<dbReference type="Gene3D" id="2.80.10.50">
    <property type="match status" value="1"/>
</dbReference>
<dbReference type="InterPro" id="IPR015919">
    <property type="entry name" value="Cadherin-like_sf"/>
</dbReference>
<proteinExistence type="predicted"/>